<dbReference type="Gene3D" id="3.50.50.60">
    <property type="entry name" value="FAD/NAD(P)-binding domain"/>
    <property type="match status" value="1"/>
</dbReference>
<keyword evidence="2" id="KW-1185">Reference proteome</keyword>
<gene>
    <name evidence="1" type="ORF">N7449_004216</name>
</gene>
<dbReference type="OrthoDB" id="417877at2759"/>
<reference evidence="1" key="1">
    <citation type="submission" date="2022-11" db="EMBL/GenBank/DDBJ databases">
        <authorList>
            <person name="Petersen C."/>
        </authorList>
    </citation>
    <scope>NUCLEOTIDE SEQUENCE</scope>
    <source>
        <strain evidence="1">IBT 20477</strain>
    </source>
</reference>
<organism evidence="1 2">
    <name type="scientific">Penicillium cf. viridicatum</name>
    <dbReference type="NCBI Taxonomy" id="2972119"/>
    <lineage>
        <taxon>Eukaryota</taxon>
        <taxon>Fungi</taxon>
        <taxon>Dikarya</taxon>
        <taxon>Ascomycota</taxon>
        <taxon>Pezizomycotina</taxon>
        <taxon>Eurotiomycetes</taxon>
        <taxon>Eurotiomycetidae</taxon>
        <taxon>Eurotiales</taxon>
        <taxon>Aspergillaceae</taxon>
        <taxon>Penicillium</taxon>
    </lineage>
</organism>
<dbReference type="EMBL" id="JAPQKQ010000002">
    <property type="protein sequence ID" value="KAJ5209837.1"/>
    <property type="molecule type" value="Genomic_DNA"/>
</dbReference>
<name>A0A9W9T544_9EURO</name>
<protein>
    <submittedName>
        <fullName evidence="1">Uncharacterized protein</fullName>
    </submittedName>
</protein>
<reference evidence="1" key="2">
    <citation type="journal article" date="2023" name="IMA Fungus">
        <title>Comparative genomic study of the Penicillium genus elucidates a diverse pangenome and 15 lateral gene transfer events.</title>
        <authorList>
            <person name="Petersen C."/>
            <person name="Sorensen T."/>
            <person name="Nielsen M.R."/>
            <person name="Sondergaard T.E."/>
            <person name="Sorensen J.L."/>
            <person name="Fitzpatrick D.A."/>
            <person name="Frisvad J.C."/>
            <person name="Nielsen K.L."/>
        </authorList>
    </citation>
    <scope>NUCLEOTIDE SEQUENCE</scope>
    <source>
        <strain evidence="1">IBT 20477</strain>
    </source>
</reference>
<accession>A0A9W9T544</accession>
<dbReference type="AlphaFoldDB" id="A0A9W9T544"/>
<evidence type="ECO:0000313" key="1">
    <source>
        <dbReference type="EMBL" id="KAJ5209837.1"/>
    </source>
</evidence>
<proteinExistence type="predicted"/>
<dbReference type="Proteomes" id="UP001150942">
    <property type="component" value="Unassembled WGS sequence"/>
</dbReference>
<dbReference type="InterPro" id="IPR036188">
    <property type="entry name" value="FAD/NAD-bd_sf"/>
</dbReference>
<evidence type="ECO:0000313" key="2">
    <source>
        <dbReference type="Proteomes" id="UP001150942"/>
    </source>
</evidence>
<sequence>MERCLSDSKMATLTRSTCLWAQMVFGRPHSLPSPDKILRIPNFPDAVTFWHGPKDWVYTCNLNNNIYEVTTMAEVSGEVAKVSWGEDATLEELRKPYKAVLYEVKEVKRFALFAGPRLSTVISRGSIALIGDASHPYSLMTKSK</sequence>
<comment type="caution">
    <text evidence="1">The sequence shown here is derived from an EMBL/GenBank/DDBJ whole genome shotgun (WGS) entry which is preliminary data.</text>
</comment>